<feature type="transmembrane region" description="Helical" evidence="1">
    <location>
        <begin position="77"/>
        <end position="94"/>
    </location>
</feature>
<dbReference type="Proteomes" id="UP000291236">
    <property type="component" value="Chromosome"/>
</dbReference>
<evidence type="ECO:0000313" key="2">
    <source>
        <dbReference type="EMBL" id="BBH54302.1"/>
    </source>
</evidence>
<feature type="transmembrane region" description="Helical" evidence="1">
    <location>
        <begin position="106"/>
        <end position="123"/>
    </location>
</feature>
<evidence type="ECO:0000313" key="3">
    <source>
        <dbReference type="Proteomes" id="UP000291236"/>
    </source>
</evidence>
<feature type="transmembrane region" description="Helical" evidence="1">
    <location>
        <begin position="46"/>
        <end position="65"/>
    </location>
</feature>
<keyword evidence="1" id="KW-1133">Transmembrane helix</keyword>
<dbReference type="EMBL" id="AP019368">
    <property type="protein sequence ID" value="BBH54302.1"/>
    <property type="molecule type" value="Genomic_DNA"/>
</dbReference>
<keyword evidence="1" id="KW-0812">Transmembrane</keyword>
<feature type="transmembrane region" description="Helical" evidence="1">
    <location>
        <begin position="158"/>
        <end position="186"/>
    </location>
</feature>
<keyword evidence="3" id="KW-1185">Reference proteome</keyword>
<organism evidence="2 3">
    <name type="scientific">Fluviispira sanaruensis</name>
    <dbReference type="NCBI Taxonomy" id="2493639"/>
    <lineage>
        <taxon>Bacteria</taxon>
        <taxon>Pseudomonadati</taxon>
        <taxon>Bdellovibrionota</taxon>
        <taxon>Oligoflexia</taxon>
        <taxon>Silvanigrellales</taxon>
        <taxon>Silvanigrellaceae</taxon>
        <taxon>Fluviispira</taxon>
    </lineage>
</organism>
<gene>
    <name evidence="2" type="ORF">JCM31447_27660</name>
</gene>
<accession>A0A4P2VZJ8</accession>
<protein>
    <submittedName>
        <fullName evidence="2">MFS transporter</fullName>
    </submittedName>
</protein>
<keyword evidence="1" id="KW-0472">Membrane</keyword>
<feature type="transmembrane region" description="Helical" evidence="1">
    <location>
        <begin position="206"/>
        <end position="225"/>
    </location>
</feature>
<dbReference type="AlphaFoldDB" id="A0A4P2VZJ8"/>
<name>A0A4P2VZJ8_FLUSA</name>
<proteinExistence type="predicted"/>
<reference evidence="2 3" key="1">
    <citation type="submission" date="2018-12" db="EMBL/GenBank/DDBJ databases">
        <title>Rubrispira sanarue gen. nov., sp., nov., a member of the order Silvanigrellales, isolated from a brackish lake in Hamamatsu Japan.</title>
        <authorList>
            <person name="Maejima Y."/>
            <person name="Iino T."/>
            <person name="Muraguchi Y."/>
            <person name="Fukuda K."/>
            <person name="Nojiri H."/>
            <person name="Ohkuma M."/>
            <person name="Moriuchi R."/>
            <person name="Dohra H."/>
            <person name="Kimbara K."/>
            <person name="Shintani M."/>
        </authorList>
    </citation>
    <scope>NUCLEOTIDE SEQUENCE [LARGE SCALE GENOMIC DNA]</scope>
    <source>
        <strain evidence="2 3">RF1110005</strain>
    </source>
</reference>
<feature type="transmembrane region" description="Helical" evidence="1">
    <location>
        <begin position="24"/>
        <end position="40"/>
    </location>
</feature>
<evidence type="ECO:0000256" key="1">
    <source>
        <dbReference type="SAM" id="Phobius"/>
    </source>
</evidence>
<sequence length="243" mass="27709">MRFTYPAHNSQELNAKKVPKPKENLFIAIIFNVIIPFFILNKMSATFGAVNTFFIALAFPLIYAVYDLVKRKQLNPISILAIVSIVIKGIFVIYKVDGFWFAVKEAAIPSVLGIITIVSVWIGRPLINYFIYNENIFNIDLLESKLKENNSESLFKKLIWQVTFILGFAFFLGGILNFFLALNIIVSPAGTENFNKEIAEMTWKGYLVVALPKTLITIFGLWWFIKRLKVITGLEVSKILKTE</sequence>
<dbReference type="KEGG" id="sbf:JCM31447_27660"/>
<dbReference type="OrthoDB" id="5291554at2"/>
<dbReference type="NCBIfam" id="NF041646">
    <property type="entry name" value="VC0807_fam"/>
    <property type="match status" value="1"/>
</dbReference>
<dbReference type="RefSeq" id="WP_130611802.1">
    <property type="nucleotide sequence ID" value="NZ_AP019368.1"/>
</dbReference>